<name>A0ABM9DBW5_9BACT</name>
<evidence type="ECO:0000313" key="3">
    <source>
        <dbReference type="Proteomes" id="UP001295463"/>
    </source>
</evidence>
<protein>
    <recommendedName>
        <fullName evidence="4">Zinc ribbon domain-containing protein</fullName>
    </recommendedName>
</protein>
<dbReference type="RefSeq" id="WP_305732677.1">
    <property type="nucleotide sequence ID" value="NZ_OW150024.1"/>
</dbReference>
<keyword evidence="1" id="KW-1133">Transmembrane helix</keyword>
<evidence type="ECO:0000256" key="1">
    <source>
        <dbReference type="SAM" id="Phobius"/>
    </source>
</evidence>
<proteinExistence type="predicted"/>
<feature type="transmembrane region" description="Helical" evidence="1">
    <location>
        <begin position="315"/>
        <end position="335"/>
    </location>
</feature>
<accession>A0ABM9DBW5</accession>
<sequence length="404" mass="45155">MNQGSGMKGRLTRIKGHLTSLDNQPLGAAALVIIIFLDLFILNAIFTGLSEHTRQLPSPDDSIPHVCREIVITRQWNGTNRIGNLSQIITSSSQSSYRQKERSVTTHPICAPFTAAISRFKQDTLLTRTLEEHSTYHREASELQQAIDGLKGAYDTSLLEKIAKQKGQVTTEGISSELRDKTARLNNLQLRLAALEQEINAAPGVAQFWGQVQGVGEQQRQALLEELRTLNFWYPVKKFGMQVLFLLPLLAVFYLWNSASIKKNRGLQTLVSSHLLVVAAVPVFCKVVEAVYQIIPKQLLATLIELLTSFKLIAVWHYLLIALAVAGALLLIYLFQKKLFSREKLRERRIIRNECQQCGKRLPADAAACPFCGFNQFAPCRSCGAPTYVYGVYCRQCGRPCAPP</sequence>
<reference evidence="2 3" key="1">
    <citation type="submission" date="2022-03" db="EMBL/GenBank/DDBJ databases">
        <authorList>
            <person name="Koch H."/>
        </authorList>
    </citation>
    <scope>NUCLEOTIDE SEQUENCE [LARGE SCALE GENOMIC DNA]</scope>
    <source>
        <strain evidence="2 3">G1</strain>
    </source>
</reference>
<feature type="transmembrane region" description="Helical" evidence="1">
    <location>
        <begin position="239"/>
        <end position="257"/>
    </location>
</feature>
<feature type="transmembrane region" description="Helical" evidence="1">
    <location>
        <begin position="269"/>
        <end position="295"/>
    </location>
</feature>
<dbReference type="EMBL" id="OW150024">
    <property type="protein sequence ID" value="CAH2031889.1"/>
    <property type="molecule type" value="Genomic_DNA"/>
</dbReference>
<gene>
    <name evidence="2" type="ORF">GEAMG1_2054</name>
</gene>
<feature type="transmembrane region" description="Helical" evidence="1">
    <location>
        <begin position="26"/>
        <end position="46"/>
    </location>
</feature>
<keyword evidence="3" id="KW-1185">Reference proteome</keyword>
<evidence type="ECO:0008006" key="4">
    <source>
        <dbReference type="Google" id="ProtNLM"/>
    </source>
</evidence>
<keyword evidence="1" id="KW-0812">Transmembrane</keyword>
<dbReference type="Proteomes" id="UP001295463">
    <property type="component" value="Chromosome"/>
</dbReference>
<organism evidence="2 3">
    <name type="scientific">Trichlorobacter ammonificans</name>
    <dbReference type="NCBI Taxonomy" id="2916410"/>
    <lineage>
        <taxon>Bacteria</taxon>
        <taxon>Pseudomonadati</taxon>
        <taxon>Thermodesulfobacteriota</taxon>
        <taxon>Desulfuromonadia</taxon>
        <taxon>Geobacterales</taxon>
        <taxon>Geobacteraceae</taxon>
        <taxon>Trichlorobacter</taxon>
    </lineage>
</organism>
<evidence type="ECO:0000313" key="2">
    <source>
        <dbReference type="EMBL" id="CAH2031889.1"/>
    </source>
</evidence>
<keyword evidence="1" id="KW-0472">Membrane</keyword>